<feature type="transmembrane region" description="Helical" evidence="8">
    <location>
        <begin position="385"/>
        <end position="405"/>
    </location>
</feature>
<dbReference type="Gene3D" id="1.20.1250.20">
    <property type="entry name" value="MFS general substrate transporter like domains"/>
    <property type="match status" value="1"/>
</dbReference>
<evidence type="ECO:0000256" key="4">
    <source>
        <dbReference type="ARBA" id="ARBA00022692"/>
    </source>
</evidence>
<dbReference type="InterPro" id="IPR036259">
    <property type="entry name" value="MFS_trans_sf"/>
</dbReference>
<feature type="transmembrane region" description="Helical" evidence="8">
    <location>
        <begin position="140"/>
        <end position="158"/>
    </location>
</feature>
<feature type="transmembrane region" description="Helical" evidence="8">
    <location>
        <begin position="411"/>
        <end position="437"/>
    </location>
</feature>
<evidence type="ECO:0000256" key="1">
    <source>
        <dbReference type="ARBA" id="ARBA00004141"/>
    </source>
</evidence>
<dbReference type="EMBL" id="CAJVRM010000116">
    <property type="protein sequence ID" value="CAG8974798.1"/>
    <property type="molecule type" value="Genomic_DNA"/>
</dbReference>
<feature type="transmembrane region" description="Helical" evidence="8">
    <location>
        <begin position="449"/>
        <end position="472"/>
    </location>
</feature>
<keyword evidence="4 8" id="KW-0812">Transmembrane</keyword>
<dbReference type="PANTHER" id="PTHR48022:SF51">
    <property type="entry name" value="ALPHA-GLUCOSIDE TRANSPORTER, PUTATIVE (AFU_ORTHOLOGUE AFUA_6G11920)-RELATED"/>
    <property type="match status" value="1"/>
</dbReference>
<keyword evidence="3 7" id="KW-0813">Transport</keyword>
<accession>A0A9N9LIW3</accession>
<dbReference type="InterPro" id="IPR003663">
    <property type="entry name" value="Sugar/inositol_transpt"/>
</dbReference>
<dbReference type="InterPro" id="IPR050360">
    <property type="entry name" value="MFS_Sugar_Transporters"/>
</dbReference>
<reference evidence="10" key="1">
    <citation type="submission" date="2021-07" db="EMBL/GenBank/DDBJ databases">
        <authorList>
            <person name="Durling M."/>
        </authorList>
    </citation>
    <scope>NUCLEOTIDE SEQUENCE</scope>
</reference>
<comment type="caution">
    <text evidence="10">The sequence shown here is derived from an EMBL/GenBank/DDBJ whole genome shotgun (WGS) entry which is preliminary data.</text>
</comment>
<dbReference type="InterPro" id="IPR005828">
    <property type="entry name" value="MFS_sugar_transport-like"/>
</dbReference>
<sequence length="534" mass="58779">MSVGLHILNGDGSEMTRKDKEFQKIPQSEEEDIRMNLARSFNAGQHLETWRDAIKGNPKALGWCFFSLFSCIMWGYDGLASSIVLAIGQFRKDYGNDNFRQGEYIIPVIWQLGLGAASLFGLLFGGVGAGFVSKKWGRQICMAVSYSLSIAGVFLQYYSSPGNMPMLFGGKVLAGIPLGVFITIAPTYCAEIAPFALRGSVTAAVNWSLVLGQCLAYVVMRQTQYSDGPNAYLILFAIQWVFAGAALLALPFFPESPYHLVSQGRIEKAKKNIRRLRKSGFDVDGYIASIEVDLETQARTEREASFKECFRGKNSKRTLIAMSTFFIQSICGIGWIIGYMAYFLQLGGLSEASSFDATVALSFLMLLGNMAGWIFVEKFGRRDTALYGCITLASSLFLIGISATIPSKKAIWAQVSFMAVWSFTYQSTIGSVAWPIVTEVSKSSLRGHTQSLATVTQGLVGAVSGVSLPFLVNPDQLNMGGRVAFIYGGILGFSCLGVWRYYPETKGRTFEEIDRLFEMGINTRRFKQTKLAAE</sequence>
<feature type="transmembrane region" description="Helical" evidence="8">
    <location>
        <begin position="170"/>
        <end position="189"/>
    </location>
</feature>
<keyword evidence="5 8" id="KW-1133">Transmembrane helix</keyword>
<keyword evidence="6 8" id="KW-0472">Membrane</keyword>
<dbReference type="AlphaFoldDB" id="A0A9N9LIW3"/>
<evidence type="ECO:0000313" key="11">
    <source>
        <dbReference type="Proteomes" id="UP000701801"/>
    </source>
</evidence>
<evidence type="ECO:0000256" key="5">
    <source>
        <dbReference type="ARBA" id="ARBA00022989"/>
    </source>
</evidence>
<evidence type="ECO:0000256" key="2">
    <source>
        <dbReference type="ARBA" id="ARBA00010992"/>
    </source>
</evidence>
<evidence type="ECO:0000256" key="7">
    <source>
        <dbReference type="RuleBase" id="RU003346"/>
    </source>
</evidence>
<dbReference type="SUPFAM" id="SSF103473">
    <property type="entry name" value="MFS general substrate transporter"/>
    <property type="match status" value="1"/>
</dbReference>
<dbReference type="NCBIfam" id="TIGR00879">
    <property type="entry name" value="SP"/>
    <property type="match status" value="1"/>
</dbReference>
<keyword evidence="11" id="KW-1185">Reference proteome</keyword>
<evidence type="ECO:0000313" key="10">
    <source>
        <dbReference type="EMBL" id="CAG8974798.1"/>
    </source>
</evidence>
<evidence type="ECO:0000256" key="6">
    <source>
        <dbReference type="ARBA" id="ARBA00023136"/>
    </source>
</evidence>
<dbReference type="GO" id="GO:0016020">
    <property type="term" value="C:membrane"/>
    <property type="evidence" value="ECO:0007669"/>
    <property type="project" value="UniProtKB-SubCell"/>
</dbReference>
<comment type="similarity">
    <text evidence="2 7">Belongs to the major facilitator superfamily. Sugar transporter (TC 2.A.1.1) family.</text>
</comment>
<feature type="transmembrane region" description="Helical" evidence="8">
    <location>
        <begin position="201"/>
        <end position="220"/>
    </location>
</feature>
<feature type="transmembrane region" description="Helical" evidence="8">
    <location>
        <begin position="319"/>
        <end position="345"/>
    </location>
</feature>
<comment type="subcellular location">
    <subcellularLocation>
        <location evidence="1">Membrane</location>
        <topology evidence="1">Multi-pass membrane protein</topology>
    </subcellularLocation>
</comment>
<feature type="transmembrane region" description="Helical" evidence="8">
    <location>
        <begin position="60"/>
        <end position="88"/>
    </location>
</feature>
<dbReference type="PROSITE" id="PS00217">
    <property type="entry name" value="SUGAR_TRANSPORT_2"/>
    <property type="match status" value="1"/>
</dbReference>
<name>A0A9N9LIW3_9HELO</name>
<dbReference type="Proteomes" id="UP000701801">
    <property type="component" value="Unassembled WGS sequence"/>
</dbReference>
<feature type="transmembrane region" description="Helical" evidence="8">
    <location>
        <begin position="108"/>
        <end position="133"/>
    </location>
</feature>
<feature type="transmembrane region" description="Helical" evidence="8">
    <location>
        <begin position="484"/>
        <end position="502"/>
    </location>
</feature>
<organism evidence="10 11">
    <name type="scientific">Hymenoscyphus albidus</name>
    <dbReference type="NCBI Taxonomy" id="595503"/>
    <lineage>
        <taxon>Eukaryota</taxon>
        <taxon>Fungi</taxon>
        <taxon>Dikarya</taxon>
        <taxon>Ascomycota</taxon>
        <taxon>Pezizomycotina</taxon>
        <taxon>Leotiomycetes</taxon>
        <taxon>Helotiales</taxon>
        <taxon>Helotiaceae</taxon>
        <taxon>Hymenoscyphus</taxon>
    </lineage>
</organism>
<dbReference type="GO" id="GO:0005351">
    <property type="term" value="F:carbohydrate:proton symporter activity"/>
    <property type="evidence" value="ECO:0007669"/>
    <property type="project" value="TreeGrafter"/>
</dbReference>
<protein>
    <recommendedName>
        <fullName evidence="9">Major facilitator superfamily (MFS) profile domain-containing protein</fullName>
    </recommendedName>
</protein>
<evidence type="ECO:0000259" key="9">
    <source>
        <dbReference type="PROSITE" id="PS50850"/>
    </source>
</evidence>
<dbReference type="PANTHER" id="PTHR48022">
    <property type="entry name" value="PLASTIDIC GLUCOSE TRANSPORTER 4"/>
    <property type="match status" value="1"/>
</dbReference>
<dbReference type="PROSITE" id="PS50850">
    <property type="entry name" value="MFS"/>
    <property type="match status" value="1"/>
</dbReference>
<dbReference type="InterPro" id="IPR005829">
    <property type="entry name" value="Sugar_transporter_CS"/>
</dbReference>
<gene>
    <name evidence="10" type="ORF">HYALB_00000411</name>
</gene>
<proteinExistence type="inferred from homology"/>
<dbReference type="OrthoDB" id="6612291at2759"/>
<feature type="domain" description="Major facilitator superfamily (MFS) profile" evidence="9">
    <location>
        <begin position="63"/>
        <end position="506"/>
    </location>
</feature>
<evidence type="ECO:0000256" key="3">
    <source>
        <dbReference type="ARBA" id="ARBA00022448"/>
    </source>
</evidence>
<dbReference type="InterPro" id="IPR020846">
    <property type="entry name" value="MFS_dom"/>
</dbReference>
<dbReference type="FunFam" id="1.20.1250.20:FF:000078">
    <property type="entry name" value="MFS maltose transporter, putative"/>
    <property type="match status" value="1"/>
</dbReference>
<feature type="transmembrane region" description="Helical" evidence="8">
    <location>
        <begin position="357"/>
        <end position="376"/>
    </location>
</feature>
<dbReference type="Pfam" id="PF00083">
    <property type="entry name" value="Sugar_tr"/>
    <property type="match status" value="1"/>
</dbReference>
<evidence type="ECO:0000256" key="8">
    <source>
        <dbReference type="SAM" id="Phobius"/>
    </source>
</evidence>
<feature type="transmembrane region" description="Helical" evidence="8">
    <location>
        <begin position="232"/>
        <end position="253"/>
    </location>
</feature>